<evidence type="ECO:0000256" key="2">
    <source>
        <dbReference type="ARBA" id="ARBA00007430"/>
    </source>
</evidence>
<feature type="transmembrane region" description="Helical" evidence="7">
    <location>
        <begin position="38"/>
        <end position="58"/>
    </location>
</feature>
<keyword evidence="6 7" id="KW-0472">Membrane</keyword>
<comment type="similarity">
    <text evidence="2">Belongs to the polysaccharide synthase family.</text>
</comment>
<dbReference type="PANTHER" id="PTHR30250:SF10">
    <property type="entry name" value="LIPOPOLYSACCHARIDE BIOSYNTHESIS PROTEIN WZXC"/>
    <property type="match status" value="1"/>
</dbReference>
<comment type="caution">
    <text evidence="8">The sequence shown here is derived from an EMBL/GenBank/DDBJ whole genome shotgun (WGS) entry which is preliminary data.</text>
</comment>
<dbReference type="PANTHER" id="PTHR30250">
    <property type="entry name" value="PST FAMILY PREDICTED COLANIC ACID TRANSPORTER"/>
    <property type="match status" value="1"/>
</dbReference>
<dbReference type="EMBL" id="JBEPLJ010000017">
    <property type="protein sequence ID" value="MET3587885.1"/>
    <property type="molecule type" value="Genomic_DNA"/>
</dbReference>
<evidence type="ECO:0000256" key="7">
    <source>
        <dbReference type="SAM" id="Phobius"/>
    </source>
</evidence>
<feature type="transmembrane region" description="Helical" evidence="7">
    <location>
        <begin position="254"/>
        <end position="273"/>
    </location>
</feature>
<comment type="subcellular location">
    <subcellularLocation>
        <location evidence="1">Cell membrane</location>
        <topology evidence="1">Multi-pass membrane protein</topology>
    </subcellularLocation>
</comment>
<dbReference type="InterPro" id="IPR050833">
    <property type="entry name" value="Poly_Biosynth_Transport"/>
</dbReference>
<evidence type="ECO:0000256" key="4">
    <source>
        <dbReference type="ARBA" id="ARBA00022692"/>
    </source>
</evidence>
<dbReference type="Pfam" id="PF13440">
    <property type="entry name" value="Polysacc_synt_3"/>
    <property type="match status" value="1"/>
</dbReference>
<keyword evidence="4 7" id="KW-0812">Transmembrane</keyword>
<feature type="transmembrane region" description="Helical" evidence="7">
    <location>
        <begin position="316"/>
        <end position="334"/>
    </location>
</feature>
<sequence>MVAFDKMLDFRRRGLLELFGKATAAALAIAIATTTGSYWAIAAATIAAPAVMMSLSYVMAPMWPRLTLADWPLFSQIAGWNFVSQTLSAVNWQIDRILLPRYVDTASFGRFAAANDLASLPSQAIVAPAMGPLMAAFTAARDNGHLKEVYLKSSASLILVLLPVLFFIATFAGPLIKVLLGPQWEAAGPILAGLAFAGLLALPSIPMLPLALVMDRSRDLATRSFVELIVRVPLTLIGIIMFGIPGAIVARAGSAIAVCVSSLSLTRAMANIAIRDQLAVAIRPLLAIVPASCVLFLCKNYLGFDETLYRDFLASGFAYCLTYAASIHVLWLLAKRPSGIEATIVGIASAYLRRR</sequence>
<organism evidence="8 9">
    <name type="scientific">Pseudorhizobium tarimense</name>
    <dbReference type="NCBI Taxonomy" id="1079109"/>
    <lineage>
        <taxon>Bacteria</taxon>
        <taxon>Pseudomonadati</taxon>
        <taxon>Pseudomonadota</taxon>
        <taxon>Alphaproteobacteria</taxon>
        <taxon>Hyphomicrobiales</taxon>
        <taxon>Rhizobiaceae</taxon>
        <taxon>Rhizobium/Agrobacterium group</taxon>
        <taxon>Pseudorhizobium</taxon>
    </lineage>
</organism>
<feature type="transmembrane region" description="Helical" evidence="7">
    <location>
        <begin position="14"/>
        <end position="32"/>
    </location>
</feature>
<evidence type="ECO:0000313" key="9">
    <source>
        <dbReference type="Proteomes" id="UP001549031"/>
    </source>
</evidence>
<evidence type="ECO:0000256" key="6">
    <source>
        <dbReference type="ARBA" id="ARBA00023136"/>
    </source>
</evidence>
<dbReference type="Proteomes" id="UP001549031">
    <property type="component" value="Unassembled WGS sequence"/>
</dbReference>
<evidence type="ECO:0000256" key="3">
    <source>
        <dbReference type="ARBA" id="ARBA00022475"/>
    </source>
</evidence>
<evidence type="ECO:0000313" key="8">
    <source>
        <dbReference type="EMBL" id="MET3587885.1"/>
    </source>
</evidence>
<accession>A0ABV2HBF5</accession>
<gene>
    <name evidence="8" type="ORF">ABID21_004017</name>
</gene>
<keyword evidence="3" id="KW-1003">Cell membrane</keyword>
<evidence type="ECO:0000256" key="5">
    <source>
        <dbReference type="ARBA" id="ARBA00022989"/>
    </source>
</evidence>
<feature type="transmembrane region" description="Helical" evidence="7">
    <location>
        <begin position="225"/>
        <end position="248"/>
    </location>
</feature>
<feature type="transmembrane region" description="Helical" evidence="7">
    <location>
        <begin position="157"/>
        <end position="180"/>
    </location>
</feature>
<protein>
    <submittedName>
        <fullName evidence="8">O-antigen/teichoic acid export membrane protein</fullName>
    </submittedName>
</protein>
<keyword evidence="9" id="KW-1185">Reference proteome</keyword>
<name>A0ABV2HBF5_9HYPH</name>
<evidence type="ECO:0000256" key="1">
    <source>
        <dbReference type="ARBA" id="ARBA00004651"/>
    </source>
</evidence>
<reference evidence="8 9" key="1">
    <citation type="submission" date="2024-06" db="EMBL/GenBank/DDBJ databases">
        <title>Genomic Encyclopedia of Type Strains, Phase IV (KMG-IV): sequencing the most valuable type-strain genomes for metagenomic binning, comparative biology and taxonomic classification.</title>
        <authorList>
            <person name="Goeker M."/>
        </authorList>
    </citation>
    <scope>NUCLEOTIDE SEQUENCE [LARGE SCALE GENOMIC DNA]</scope>
    <source>
        <strain evidence="8 9">DSM 105042</strain>
    </source>
</reference>
<feature type="transmembrane region" description="Helical" evidence="7">
    <location>
        <begin position="285"/>
        <end position="304"/>
    </location>
</feature>
<feature type="transmembrane region" description="Helical" evidence="7">
    <location>
        <begin position="186"/>
        <end position="213"/>
    </location>
</feature>
<keyword evidence="5 7" id="KW-1133">Transmembrane helix</keyword>
<proteinExistence type="inferred from homology"/>